<accession>A0A6V7IM88</accession>
<reference evidence="1" key="1">
    <citation type="submission" date="2020-07" db="EMBL/GenBank/DDBJ databases">
        <authorList>
            <person name="Ferguson B K."/>
        </authorList>
    </citation>
    <scope>NUCLEOTIDE SEQUENCE</scope>
    <source>
        <strain evidence="1">L06</strain>
    </source>
</reference>
<protein>
    <submittedName>
        <fullName evidence="1">Uncharacterized protein</fullName>
    </submittedName>
</protein>
<sequence length="88" mass="9999">MPNRTTASTECLPAPSGLQFDLGVIMCRWRLHCVTVGADMEKMYRQSLVNPDDIELQPIIWRDSDGIERHYQPRTVTYGDGCTPFIAL</sequence>
<evidence type="ECO:0000313" key="1">
    <source>
        <dbReference type="EMBL" id="CAD1539321.1"/>
    </source>
</evidence>
<dbReference type="AlphaFoldDB" id="A0A6V7IM88"/>
<name>A0A6V7IM88_9HYME</name>
<gene>
    <name evidence="1" type="ORF">BBRV_LOCUS25855</name>
</gene>
<proteinExistence type="predicted"/>
<organism evidence="1">
    <name type="scientific">Bracon brevicornis</name>
    <dbReference type="NCBI Taxonomy" id="1563983"/>
    <lineage>
        <taxon>Eukaryota</taxon>
        <taxon>Metazoa</taxon>
        <taxon>Ecdysozoa</taxon>
        <taxon>Arthropoda</taxon>
        <taxon>Hexapoda</taxon>
        <taxon>Insecta</taxon>
        <taxon>Pterygota</taxon>
        <taxon>Neoptera</taxon>
        <taxon>Endopterygota</taxon>
        <taxon>Hymenoptera</taxon>
        <taxon>Apocrita</taxon>
        <taxon>Ichneumonoidea</taxon>
        <taxon>Braconidae</taxon>
        <taxon>Braconinae</taxon>
        <taxon>Bracon</taxon>
    </lineage>
</organism>
<dbReference type="EMBL" id="CADCXW020000003">
    <property type="protein sequence ID" value="CAD1539321.1"/>
    <property type="molecule type" value="Genomic_DNA"/>
</dbReference>